<gene>
    <name evidence="2" type="ORF">NE237_022210</name>
</gene>
<name>A0A9Q0H968_9MAGN</name>
<proteinExistence type="predicted"/>
<reference evidence="2" key="1">
    <citation type="journal article" date="2023" name="Plant J.">
        <title>The genome of the king protea, Protea cynaroides.</title>
        <authorList>
            <person name="Chang J."/>
            <person name="Duong T.A."/>
            <person name="Schoeman C."/>
            <person name="Ma X."/>
            <person name="Roodt D."/>
            <person name="Barker N."/>
            <person name="Li Z."/>
            <person name="Van de Peer Y."/>
            <person name="Mizrachi E."/>
        </authorList>
    </citation>
    <scope>NUCLEOTIDE SEQUENCE</scope>
    <source>
        <tissue evidence="2">Young leaves</tissue>
    </source>
</reference>
<dbReference type="InterPro" id="IPR036397">
    <property type="entry name" value="RNaseH_sf"/>
</dbReference>
<feature type="domain" description="RNase H type-1" evidence="1">
    <location>
        <begin position="44"/>
        <end position="124"/>
    </location>
</feature>
<dbReference type="GO" id="GO:0003676">
    <property type="term" value="F:nucleic acid binding"/>
    <property type="evidence" value="ECO:0007669"/>
    <property type="project" value="InterPro"/>
</dbReference>
<keyword evidence="3" id="KW-1185">Reference proteome</keyword>
<evidence type="ECO:0000313" key="2">
    <source>
        <dbReference type="EMBL" id="KAJ4962271.1"/>
    </source>
</evidence>
<dbReference type="Pfam" id="PF13456">
    <property type="entry name" value="RVT_3"/>
    <property type="match status" value="1"/>
</dbReference>
<accession>A0A9Q0H968</accession>
<dbReference type="InterPro" id="IPR012337">
    <property type="entry name" value="RNaseH-like_sf"/>
</dbReference>
<dbReference type="CDD" id="cd06222">
    <property type="entry name" value="RNase_H_like"/>
    <property type="match status" value="1"/>
</dbReference>
<evidence type="ECO:0000313" key="3">
    <source>
        <dbReference type="Proteomes" id="UP001141806"/>
    </source>
</evidence>
<dbReference type="EMBL" id="JAMYWD010000008">
    <property type="protein sequence ID" value="KAJ4962271.1"/>
    <property type="molecule type" value="Genomic_DNA"/>
</dbReference>
<evidence type="ECO:0000259" key="1">
    <source>
        <dbReference type="Pfam" id="PF13456"/>
    </source>
</evidence>
<dbReference type="Proteomes" id="UP001141806">
    <property type="component" value="Unassembled WGS sequence"/>
</dbReference>
<dbReference type="PANTHER" id="PTHR47074">
    <property type="entry name" value="BNAC02G40300D PROTEIN"/>
    <property type="match status" value="1"/>
</dbReference>
<dbReference type="OrthoDB" id="1906820at2759"/>
<comment type="caution">
    <text evidence="2">The sequence shown here is derived from an EMBL/GenBank/DDBJ whole genome shotgun (WGS) entry which is preliminary data.</text>
</comment>
<dbReference type="AlphaFoldDB" id="A0A9Q0H968"/>
<dbReference type="PANTHER" id="PTHR47074:SF11">
    <property type="entry name" value="REVERSE TRANSCRIPTASE-LIKE PROTEIN"/>
    <property type="match status" value="1"/>
</dbReference>
<sequence>MFWTLWKMRNELYFYHQVHKPEMAILRASKVVWTPPMPSNVKLNVDVAWRQQHIRRGLGYVLRDDHGILLLAVSKPGSFLSVSIGDALAIKAGLLRTVQAGYSNVTVESDNLEVIQMLQRKTTMADPYYILRTANVVAHVLARKALSYIEQVFWLLTSPWLVDMCKLNNVSDQ</sequence>
<dbReference type="InterPro" id="IPR002156">
    <property type="entry name" value="RNaseH_domain"/>
</dbReference>
<dbReference type="InterPro" id="IPR044730">
    <property type="entry name" value="RNase_H-like_dom_plant"/>
</dbReference>
<dbReference type="GO" id="GO:0004523">
    <property type="term" value="F:RNA-DNA hybrid ribonuclease activity"/>
    <property type="evidence" value="ECO:0007669"/>
    <property type="project" value="InterPro"/>
</dbReference>
<protein>
    <recommendedName>
        <fullName evidence="1">RNase H type-1 domain-containing protein</fullName>
    </recommendedName>
</protein>
<dbReference type="InterPro" id="IPR052929">
    <property type="entry name" value="RNase_H-like_EbsB-rel"/>
</dbReference>
<dbReference type="SUPFAM" id="SSF53098">
    <property type="entry name" value="Ribonuclease H-like"/>
    <property type="match status" value="1"/>
</dbReference>
<organism evidence="2 3">
    <name type="scientific">Protea cynaroides</name>
    <dbReference type="NCBI Taxonomy" id="273540"/>
    <lineage>
        <taxon>Eukaryota</taxon>
        <taxon>Viridiplantae</taxon>
        <taxon>Streptophyta</taxon>
        <taxon>Embryophyta</taxon>
        <taxon>Tracheophyta</taxon>
        <taxon>Spermatophyta</taxon>
        <taxon>Magnoliopsida</taxon>
        <taxon>Proteales</taxon>
        <taxon>Proteaceae</taxon>
        <taxon>Protea</taxon>
    </lineage>
</organism>
<dbReference type="Gene3D" id="3.30.420.10">
    <property type="entry name" value="Ribonuclease H-like superfamily/Ribonuclease H"/>
    <property type="match status" value="1"/>
</dbReference>